<dbReference type="RefSeq" id="WP_240252826.1">
    <property type="nucleotide sequence ID" value="NZ_JAKTTI010000003.1"/>
</dbReference>
<dbReference type="Proteomes" id="UP001431131">
    <property type="component" value="Unassembled WGS sequence"/>
</dbReference>
<accession>A0AAW5DZH8</accession>
<feature type="domain" description="YCII-related" evidence="2">
    <location>
        <begin position="1"/>
        <end position="110"/>
    </location>
</feature>
<dbReference type="EMBL" id="JAKTTI010000003">
    <property type="protein sequence ID" value="MCH1624425.1"/>
    <property type="molecule type" value="Genomic_DNA"/>
</dbReference>
<protein>
    <submittedName>
        <fullName evidence="3">YciI family protein</fullName>
    </submittedName>
</protein>
<evidence type="ECO:0000259" key="2">
    <source>
        <dbReference type="Pfam" id="PF03795"/>
    </source>
</evidence>
<dbReference type="PANTHER" id="PTHR35174">
    <property type="entry name" value="BLL7171 PROTEIN-RELATED"/>
    <property type="match status" value="1"/>
</dbReference>
<dbReference type="Gene3D" id="3.30.70.1060">
    <property type="entry name" value="Dimeric alpha+beta barrel"/>
    <property type="match status" value="1"/>
</dbReference>
<keyword evidence="4" id="KW-1185">Reference proteome</keyword>
<proteinExistence type="inferred from homology"/>
<dbReference type="PANTHER" id="PTHR35174:SF4">
    <property type="entry name" value="BLL7163 PROTEIN"/>
    <property type="match status" value="1"/>
</dbReference>
<dbReference type="InterPro" id="IPR011008">
    <property type="entry name" value="Dimeric_a/b-barrel"/>
</dbReference>
<evidence type="ECO:0000313" key="3">
    <source>
        <dbReference type="EMBL" id="MCH1624425.1"/>
    </source>
</evidence>
<dbReference type="InterPro" id="IPR005545">
    <property type="entry name" value="YCII"/>
</dbReference>
<dbReference type="AlphaFoldDB" id="A0AAW5DZH8"/>
<name>A0AAW5DZH8_9BACI</name>
<dbReference type="SUPFAM" id="SSF54909">
    <property type="entry name" value="Dimeric alpha+beta barrel"/>
    <property type="match status" value="1"/>
</dbReference>
<organism evidence="3 4">
    <name type="scientific">Fredinandcohnia quinoae</name>
    <dbReference type="NCBI Taxonomy" id="2918902"/>
    <lineage>
        <taxon>Bacteria</taxon>
        <taxon>Bacillati</taxon>
        <taxon>Bacillota</taxon>
        <taxon>Bacilli</taxon>
        <taxon>Bacillales</taxon>
        <taxon>Bacillaceae</taxon>
        <taxon>Fredinandcohnia</taxon>
    </lineage>
</organism>
<comment type="caution">
    <text evidence="3">The sequence shown here is derived from an EMBL/GenBank/DDBJ whole genome shotgun (WGS) entry which is preliminary data.</text>
</comment>
<dbReference type="Pfam" id="PF03795">
    <property type="entry name" value="YCII"/>
    <property type="match status" value="1"/>
</dbReference>
<comment type="similarity">
    <text evidence="1">Belongs to the YciI family.</text>
</comment>
<evidence type="ECO:0000313" key="4">
    <source>
        <dbReference type="Proteomes" id="UP001431131"/>
    </source>
</evidence>
<sequence>MRFLLIIKATEYLEAELANGKDYRDAMISYKRSLAKKGVLFADEKLQLSSNGIRITYPKDGGKPQVLTGSLPVNQDLITEYMVIDASTEDEALHWALSMPVPEAKGKYEIEIRRLKEKLESKKDPGLKALEDALQDHLTMLKKI</sequence>
<reference evidence="3" key="1">
    <citation type="submission" date="2022-02" db="EMBL/GenBank/DDBJ databases">
        <title>Fredinandcohnia quinoae sp. nov. isolated from Chenopodium quinoa seeds.</title>
        <authorList>
            <person name="Saati-Santamaria Z."/>
            <person name="Flores-Felix J.D."/>
            <person name="Igual J.M."/>
            <person name="Velazquez E."/>
            <person name="Garcia-Fraile P."/>
            <person name="Martinez-Molina E."/>
        </authorList>
    </citation>
    <scope>NUCLEOTIDE SEQUENCE</scope>
    <source>
        <strain evidence="3">SECRCQ15</strain>
    </source>
</reference>
<gene>
    <name evidence="3" type="ORF">MJG50_03725</name>
</gene>
<evidence type="ECO:0000256" key="1">
    <source>
        <dbReference type="ARBA" id="ARBA00007689"/>
    </source>
</evidence>